<dbReference type="Gene3D" id="3.40.850.10">
    <property type="entry name" value="Kinesin motor domain"/>
    <property type="match status" value="1"/>
</dbReference>
<dbReference type="CDD" id="cd04190">
    <property type="entry name" value="Chitin_synth_C"/>
    <property type="match status" value="1"/>
</dbReference>
<dbReference type="Gene3D" id="1.10.10.60">
    <property type="entry name" value="Homeodomain-like"/>
    <property type="match status" value="1"/>
</dbReference>
<evidence type="ECO:0000256" key="12">
    <source>
        <dbReference type="ARBA" id="ARBA00023175"/>
    </source>
</evidence>
<dbReference type="GO" id="GO:0005886">
    <property type="term" value="C:plasma membrane"/>
    <property type="evidence" value="ECO:0007669"/>
    <property type="project" value="UniProtKB-SubCell"/>
</dbReference>
<evidence type="ECO:0000256" key="1">
    <source>
        <dbReference type="ARBA" id="ARBA00004651"/>
    </source>
</evidence>
<dbReference type="PANTHER" id="PTHR22914:SF13">
    <property type="entry name" value="CHITIN SYNTHASE"/>
    <property type="match status" value="1"/>
</dbReference>
<keyword evidence="8 16" id="KW-0067">ATP-binding</keyword>
<dbReference type="GO" id="GO:0003774">
    <property type="term" value="F:cytoskeletal motor activity"/>
    <property type="evidence" value="ECO:0007669"/>
    <property type="project" value="UniProtKB-UniRule"/>
</dbReference>
<feature type="domain" description="Myosin motor" evidence="20">
    <location>
        <begin position="20"/>
        <end position="788"/>
    </location>
</feature>
<dbReference type="PROSITE" id="PS51998">
    <property type="entry name" value="DEK_C"/>
    <property type="match status" value="1"/>
</dbReference>
<dbReference type="GO" id="GO:0005524">
    <property type="term" value="F:ATP binding"/>
    <property type="evidence" value="ECO:0007669"/>
    <property type="project" value="UniProtKB-UniRule"/>
</dbReference>
<dbReference type="CDD" id="cd14879">
    <property type="entry name" value="MYSc_Myo17"/>
    <property type="match status" value="1"/>
</dbReference>
<dbReference type="PROSITE" id="PS50255">
    <property type="entry name" value="CYTOCHROME_B5_2"/>
    <property type="match status" value="1"/>
</dbReference>
<reference evidence="22 23" key="1">
    <citation type="submission" date="2014-04" db="EMBL/GenBank/DDBJ databases">
        <authorList>
            <consortium name="DOE Joint Genome Institute"/>
            <person name="Kuo A."/>
            <person name="Kohler A."/>
            <person name="Nagy L.G."/>
            <person name="Floudas D."/>
            <person name="Copeland A."/>
            <person name="Barry K.W."/>
            <person name="Cichocki N."/>
            <person name="Veneault-Fourrey C."/>
            <person name="LaButti K."/>
            <person name="Lindquist E.A."/>
            <person name="Lipzen A."/>
            <person name="Lundell T."/>
            <person name="Morin E."/>
            <person name="Murat C."/>
            <person name="Sun H."/>
            <person name="Tunlid A."/>
            <person name="Henrissat B."/>
            <person name="Grigoriev I.V."/>
            <person name="Hibbett D.S."/>
            <person name="Martin F."/>
            <person name="Nordberg H.P."/>
            <person name="Cantor M.N."/>
            <person name="Hua S.X."/>
        </authorList>
    </citation>
    <scope>NUCLEOTIDE SEQUENCE [LARGE SCALE GENOMIC DNA]</scope>
    <source>
        <strain evidence="22 23">Foug A</strain>
    </source>
</reference>
<evidence type="ECO:0000256" key="16">
    <source>
        <dbReference type="PROSITE-ProRule" id="PRU00782"/>
    </source>
</evidence>
<name>A0A0C3DL76_9AGAM</name>
<evidence type="ECO:0000256" key="4">
    <source>
        <dbReference type="ARBA" id="ARBA00022676"/>
    </source>
</evidence>
<protein>
    <recommendedName>
        <fullName evidence="2">chitin synthase</fullName>
        <ecNumber evidence="2">2.4.1.16</ecNumber>
    </recommendedName>
</protein>
<evidence type="ECO:0000256" key="3">
    <source>
        <dbReference type="ARBA" id="ARBA00022475"/>
    </source>
</evidence>
<dbReference type="Gene3D" id="1.10.10.820">
    <property type="match status" value="1"/>
</dbReference>
<dbReference type="SMART" id="SM00242">
    <property type="entry name" value="MYSc"/>
    <property type="match status" value="1"/>
</dbReference>
<feature type="binding site" evidence="16">
    <location>
        <begin position="124"/>
        <end position="131"/>
    </location>
    <ligand>
        <name>ATP</name>
        <dbReference type="ChEBI" id="CHEBI:30616"/>
    </ligand>
</feature>
<keyword evidence="10 16" id="KW-0518">Myosin</keyword>
<evidence type="ECO:0000259" key="21">
    <source>
        <dbReference type="PROSITE" id="PS51998"/>
    </source>
</evidence>
<dbReference type="SUPFAM" id="SSF52540">
    <property type="entry name" value="P-loop containing nucleoside triphosphate hydrolases"/>
    <property type="match status" value="1"/>
</dbReference>
<dbReference type="GO" id="GO:0006031">
    <property type="term" value="P:chitin biosynthetic process"/>
    <property type="evidence" value="ECO:0007669"/>
    <property type="project" value="TreeGrafter"/>
</dbReference>
<dbReference type="SUPFAM" id="SSF109715">
    <property type="entry name" value="DEK C-terminal domain"/>
    <property type="match status" value="1"/>
</dbReference>
<evidence type="ECO:0000256" key="11">
    <source>
        <dbReference type="ARBA" id="ARBA00023136"/>
    </source>
</evidence>
<keyword evidence="14 16" id="KW-0009">Actin-binding</keyword>
<feature type="domain" description="DEK-C" evidence="21">
    <location>
        <begin position="1942"/>
        <end position="1998"/>
    </location>
</feature>
<dbReference type="HOGENOM" id="CLU_000192_0_2_1"/>
<reference evidence="23" key="2">
    <citation type="submission" date="2015-01" db="EMBL/GenBank/DDBJ databases">
        <title>Evolutionary Origins and Diversification of the Mycorrhizal Mutualists.</title>
        <authorList>
            <consortium name="DOE Joint Genome Institute"/>
            <consortium name="Mycorrhizal Genomics Consortium"/>
            <person name="Kohler A."/>
            <person name="Kuo A."/>
            <person name="Nagy L.G."/>
            <person name="Floudas D."/>
            <person name="Copeland A."/>
            <person name="Barry K.W."/>
            <person name="Cichocki N."/>
            <person name="Veneault-Fourrey C."/>
            <person name="LaButti K."/>
            <person name="Lindquist E.A."/>
            <person name="Lipzen A."/>
            <person name="Lundell T."/>
            <person name="Morin E."/>
            <person name="Murat C."/>
            <person name="Riley R."/>
            <person name="Ohm R."/>
            <person name="Sun H."/>
            <person name="Tunlid A."/>
            <person name="Henrissat B."/>
            <person name="Grigoriev I.V."/>
            <person name="Hibbett D.S."/>
            <person name="Martin F."/>
        </authorList>
    </citation>
    <scope>NUCLEOTIDE SEQUENCE [LARGE SCALE GENOMIC DNA]</scope>
    <source>
        <strain evidence="23">Foug A</strain>
    </source>
</reference>
<feature type="transmembrane region" description="Helical" evidence="18">
    <location>
        <begin position="1623"/>
        <end position="1648"/>
    </location>
</feature>
<keyword evidence="5 22" id="KW-0808">Transferase</keyword>
<dbReference type="Pfam" id="PF03142">
    <property type="entry name" value="Chitin_synth_2"/>
    <property type="match status" value="1"/>
</dbReference>
<keyword evidence="23" id="KW-1185">Reference proteome</keyword>
<dbReference type="InterPro" id="IPR027417">
    <property type="entry name" value="P-loop_NTPase"/>
</dbReference>
<evidence type="ECO:0000313" key="22">
    <source>
        <dbReference type="EMBL" id="KIM61440.1"/>
    </source>
</evidence>
<evidence type="ECO:0000256" key="14">
    <source>
        <dbReference type="ARBA" id="ARBA00023203"/>
    </source>
</evidence>
<dbReference type="STRING" id="1036808.A0A0C3DL76"/>
<dbReference type="GO" id="GO:0003779">
    <property type="term" value="F:actin binding"/>
    <property type="evidence" value="ECO:0007669"/>
    <property type="project" value="UniProtKB-KW"/>
</dbReference>
<dbReference type="InParanoid" id="A0A0C3DL76"/>
<keyword evidence="12 16" id="KW-0505">Motor protein</keyword>
<keyword evidence="9 18" id="KW-1133">Transmembrane helix</keyword>
<evidence type="ECO:0000256" key="18">
    <source>
        <dbReference type="SAM" id="Phobius"/>
    </source>
</evidence>
<evidence type="ECO:0000256" key="9">
    <source>
        <dbReference type="ARBA" id="ARBA00022989"/>
    </source>
</evidence>
<keyword evidence="13" id="KW-0325">Glycoprotein</keyword>
<comment type="subcellular location">
    <subcellularLocation>
        <location evidence="1">Cell membrane</location>
        <topology evidence="1">Multi-pass membrane protein</topology>
    </subcellularLocation>
</comment>
<dbReference type="PANTHER" id="PTHR22914">
    <property type="entry name" value="CHITIN SYNTHASE"/>
    <property type="match status" value="1"/>
</dbReference>
<dbReference type="PROSITE" id="PS51456">
    <property type="entry name" value="MYOSIN_MOTOR"/>
    <property type="match status" value="1"/>
</dbReference>
<keyword evidence="11 18" id="KW-0472">Membrane</keyword>
<dbReference type="Pfam" id="PF00173">
    <property type="entry name" value="Cyt-b5"/>
    <property type="match status" value="1"/>
</dbReference>
<dbReference type="PRINTS" id="PR00193">
    <property type="entry name" value="MYOSINHEAVY"/>
</dbReference>
<dbReference type="GO" id="GO:0004100">
    <property type="term" value="F:chitin synthase activity"/>
    <property type="evidence" value="ECO:0007669"/>
    <property type="project" value="UniProtKB-EC"/>
</dbReference>
<evidence type="ECO:0000256" key="7">
    <source>
        <dbReference type="ARBA" id="ARBA00022741"/>
    </source>
</evidence>
<accession>A0A0C3DL76</accession>
<feature type="compositionally biased region" description="Polar residues" evidence="17">
    <location>
        <begin position="1818"/>
        <end position="1827"/>
    </location>
</feature>
<keyword evidence="6 18" id="KW-0812">Transmembrane</keyword>
<evidence type="ECO:0000256" key="10">
    <source>
        <dbReference type="ARBA" id="ARBA00023123"/>
    </source>
</evidence>
<feature type="transmembrane region" description="Helical" evidence="18">
    <location>
        <begin position="1683"/>
        <end position="1707"/>
    </location>
</feature>
<dbReference type="GO" id="GO:0016459">
    <property type="term" value="C:myosin complex"/>
    <property type="evidence" value="ECO:0007669"/>
    <property type="project" value="UniProtKB-KW"/>
</dbReference>
<dbReference type="GO" id="GO:0031505">
    <property type="term" value="P:fungal-type cell wall organization"/>
    <property type="evidence" value="ECO:0007669"/>
    <property type="project" value="TreeGrafter"/>
</dbReference>
<evidence type="ECO:0000259" key="19">
    <source>
        <dbReference type="PROSITE" id="PS50255"/>
    </source>
</evidence>
<feature type="region of interest" description="Actin-binding" evidence="16">
    <location>
        <begin position="672"/>
        <end position="694"/>
    </location>
</feature>
<dbReference type="Pfam" id="PF08766">
    <property type="entry name" value="DEK_C"/>
    <property type="match status" value="1"/>
</dbReference>
<evidence type="ECO:0000259" key="20">
    <source>
        <dbReference type="PROSITE" id="PS51456"/>
    </source>
</evidence>
<dbReference type="SMART" id="SM01117">
    <property type="entry name" value="Cyt-b5"/>
    <property type="match status" value="2"/>
</dbReference>
<dbReference type="InterPro" id="IPR029044">
    <property type="entry name" value="Nucleotide-diphossugar_trans"/>
</dbReference>
<evidence type="ECO:0000256" key="15">
    <source>
        <dbReference type="ARBA" id="ARBA00048014"/>
    </source>
</evidence>
<dbReference type="InterPro" id="IPR001199">
    <property type="entry name" value="Cyt_B5-like_heme/steroid-bd"/>
</dbReference>
<dbReference type="SUPFAM" id="SSF55856">
    <property type="entry name" value="Cytochrome b5-like heme/steroid binding domain"/>
    <property type="match status" value="1"/>
</dbReference>
<dbReference type="InterPro" id="IPR036400">
    <property type="entry name" value="Cyt_B5-like_heme/steroid_sf"/>
</dbReference>
<dbReference type="Pfam" id="PF00063">
    <property type="entry name" value="Myosin_head"/>
    <property type="match status" value="1"/>
</dbReference>
<comment type="similarity">
    <text evidence="16">Belongs to the TRAFAC class myosin-kinesin ATPase superfamily. Myosin family.</text>
</comment>
<dbReference type="EC" id="2.4.1.16" evidence="2"/>
<sequence>MASAGSHAVNTGDLIDLVSASPTNSNSHAAITDDAILTVLNARFRADLPYTRLGTSHLLAINPCKTLSAVNDASAREYEERCYRDTSLSLASAHVLQPHVYELAAQMYLLMRRRRESQALVMRGITGSGKTYNARLLVDQLLRLSSHSKREYRVSGQIKALHMLLDSFGNSKTLLNANASRHGRWLELHFNERGRIESAKVLAFALDKSRLTRLTHEERTFHIFYQFLAGAAPQERDHFALEDPSDYALLASSGCYRLPSSGPFSDDAVAMEQVRVAMRTLGFKPKHLTSIFTLLSAILLLSNVQFVEADARDVSASVANMHVLDQVAHLLGLSSDELAQTLTNRTNYVRKETYTILLNVEQSMAQRDLFMRDLYAILFSFVVETANHKLCPPATRDTVPATQIVVLDQPGFQTRGPTTTGSMMLTGATPLVSAYGQNGFDEFCINFADELVQSYILRHTFDDAVGYNGHITGDGIILPPIPTMDNTPCVELLRGAPLSERASRKPGGLLGVMAKACTSYKSGKAGDKKAEDMLQDFISKFGVHPSFVTSPSQAGASERNLFGINHYAGNCSYDVTSFIEKDADLLDATFVSLLRHSSDSFVSKLVSGPSLATENHSKDESITVQAQVCSRPLRQPTPILSPDGSLSLGDDEQPQLDPTKIYSVTTQLNYTLSELYTLLDRTRLWTISCIRPNDSGSPNSFDRRRVKAQVRSLLIPDIVSRRSVEYVANYSRSDFCERYVPTMRGSDLERIRQCAASNGWQEGIDYMLGHRSIWLSYGAWKTVEDGLRVAEKDQRRLAPGGGMDEDDESVVGGGDAGTEYTHQDVAPDNESKDNLLIARVGTRGSRYQDANQAMPYGSSGLRSPSVGAPAYTDEGESGWGSEWDKKGASGGIGPGAGGSVPPTKEAGMIVNTAPAAVEEVPTSRSRRWWLIIVWIVTGCIPSFVLRFLGRMKRPDIRLAWREKLTIFILIFILNAVVIFYIVEFGRLLCPNFDKVWDSNEVAEHTGNTDWWVSVQGWVYDMSDFIHGDHSDISGIASNAQSNLDLLVGQDLTDYFPPPLALACNGLVSQASLQLTYKNFTATVPTAMHNSGATQSASGTALDSSNWYTSTFLPKMKTYRKGALVWDPSEIYSQASDQTIQRIWAIWEGGIYDLTDYVNTATINQGATSMYEFLNTDIVNIFKQQAGQDITQSLNKVLAGLDSGTVSANMNCITNAFYLGQTDFRKTARCQVQNYMLLVFTSIICASIALKFLCALQLTGKRQPELQDKFVLCQIPCYTEGEDSLRRTIDSLAALNYDDKRKLLFIICDGNIIGSGNDRPTPRIVLDILGIDPKVDPEPLMFRSIGEGSKQLNYGKVYSGLYEFEGHVVPYMVVVKVGKPTERSKPGNRGKRDSQILLMHYLNRVHFDAPMSPLELEIYHQMRNVIGIDPAFYEYIFTVDADTQVTRDSLNRLVASAANDSRVIGICGETKLTNEEGSWWTMIQVYEYYISHHLSKAFESLFGSVSCLPGCFSLYRVRTADKGRPIIISNRIIDEYAEGHIDTLHKKNLFSLGEDRFLTTLLLKHFPTFKTKFIPDAVAHTMAPESWRVLFSQRRRWINSTVHNLLELVVLPELCGFCCFSMRFFVFIDLLGTLILPATVVYLFYLIIVVATGQAAVPIISIIMLGITYGLQALIFIIKREFMLVGWLVVYLLSYPVYGFFLPIYSFWCMDDFSWGNTRVVIGEGGNKKVLMNEEERFHESMIPLKKFSEYECEAWERGSHHSDESGVTKPQSHAHSQRRFAPSRQSSPQSFHPPNNGDYYRDTNAMSNSASHIRGPASHQSHGSRQGSMYEGRQRTTSQFTAPQLPFMAFGGGPGSVPGSDHGGMMQPQLPALGYQHSGSVYGMMPADPRVTMMNMNMLTGGSGSQTGGFGLPPPIGDARPMSTFSMATSVNAFSGPSLNPNPTDEELYNALRTYLSTQDLMTVTKKTAREAIMAKFPKADLSSRKEFLNESIDKILSQS</sequence>
<gene>
    <name evidence="22" type="ORF">SCLCIDRAFT_121850</name>
</gene>
<feature type="region of interest" description="Disordered" evidence="17">
    <location>
        <begin position="1759"/>
        <end position="1836"/>
    </location>
</feature>
<feature type="region of interest" description="Disordered" evidence="17">
    <location>
        <begin position="854"/>
        <end position="900"/>
    </location>
</feature>
<dbReference type="Gene3D" id="3.10.120.10">
    <property type="entry name" value="Cytochrome b5-like heme/steroid binding domain"/>
    <property type="match status" value="1"/>
</dbReference>
<feature type="region of interest" description="Disordered" evidence="17">
    <location>
        <begin position="794"/>
        <end position="816"/>
    </location>
</feature>
<dbReference type="OrthoDB" id="370884at2759"/>
<evidence type="ECO:0000256" key="8">
    <source>
        <dbReference type="ARBA" id="ARBA00022840"/>
    </source>
</evidence>
<keyword evidence="4" id="KW-0328">Glycosyltransferase</keyword>
<keyword evidence="3" id="KW-1003">Cell membrane</keyword>
<evidence type="ECO:0000256" key="17">
    <source>
        <dbReference type="SAM" id="MobiDB-lite"/>
    </source>
</evidence>
<feature type="domain" description="Cytochrome b5 heme-binding" evidence="19">
    <location>
        <begin position="993"/>
        <end position="1055"/>
    </location>
</feature>
<dbReference type="InterPro" id="IPR004835">
    <property type="entry name" value="Chitin_synth"/>
</dbReference>
<dbReference type="SUPFAM" id="SSF53448">
    <property type="entry name" value="Nucleotide-diphospho-sugar transferases"/>
    <property type="match status" value="1"/>
</dbReference>
<evidence type="ECO:0000256" key="13">
    <source>
        <dbReference type="ARBA" id="ARBA00023180"/>
    </source>
</evidence>
<feature type="transmembrane region" description="Helical" evidence="18">
    <location>
        <begin position="1654"/>
        <end position="1676"/>
    </location>
</feature>
<dbReference type="EMBL" id="KN822051">
    <property type="protein sequence ID" value="KIM61440.1"/>
    <property type="molecule type" value="Genomic_DNA"/>
</dbReference>
<dbReference type="Gene3D" id="1.20.58.530">
    <property type="match status" value="1"/>
</dbReference>
<feature type="compositionally biased region" description="Polar residues" evidence="17">
    <location>
        <begin position="1783"/>
        <end position="1793"/>
    </location>
</feature>
<feature type="transmembrane region" description="Helical" evidence="18">
    <location>
        <begin position="928"/>
        <end position="948"/>
    </location>
</feature>
<keyword evidence="7 16" id="KW-0547">Nucleotide-binding</keyword>
<feature type="transmembrane region" description="Helical" evidence="18">
    <location>
        <begin position="964"/>
        <end position="982"/>
    </location>
</feature>
<feature type="compositionally biased region" description="Gly residues" evidence="17">
    <location>
        <begin position="888"/>
        <end position="898"/>
    </location>
</feature>
<dbReference type="InterPro" id="IPR001609">
    <property type="entry name" value="Myosin_head_motor_dom-like"/>
</dbReference>
<proteinExistence type="inferred from homology"/>
<evidence type="ECO:0000313" key="23">
    <source>
        <dbReference type="Proteomes" id="UP000053989"/>
    </source>
</evidence>
<dbReference type="GO" id="GO:0030428">
    <property type="term" value="C:cell septum"/>
    <property type="evidence" value="ECO:0007669"/>
    <property type="project" value="TreeGrafter"/>
</dbReference>
<dbReference type="InterPro" id="IPR036961">
    <property type="entry name" value="Kinesin_motor_dom_sf"/>
</dbReference>
<dbReference type="InterPro" id="IPR014876">
    <property type="entry name" value="DEK_C"/>
</dbReference>
<evidence type="ECO:0000256" key="6">
    <source>
        <dbReference type="ARBA" id="ARBA00022692"/>
    </source>
</evidence>
<organism evidence="22 23">
    <name type="scientific">Scleroderma citrinum Foug A</name>
    <dbReference type="NCBI Taxonomy" id="1036808"/>
    <lineage>
        <taxon>Eukaryota</taxon>
        <taxon>Fungi</taxon>
        <taxon>Dikarya</taxon>
        <taxon>Basidiomycota</taxon>
        <taxon>Agaricomycotina</taxon>
        <taxon>Agaricomycetes</taxon>
        <taxon>Agaricomycetidae</taxon>
        <taxon>Boletales</taxon>
        <taxon>Sclerodermatineae</taxon>
        <taxon>Sclerodermataceae</taxon>
        <taxon>Scleroderma</taxon>
    </lineage>
</organism>
<dbReference type="Gene3D" id="1.20.120.720">
    <property type="entry name" value="Myosin VI head, motor domain, U50 subdomain"/>
    <property type="match status" value="1"/>
</dbReference>
<dbReference type="Proteomes" id="UP000053989">
    <property type="component" value="Unassembled WGS sequence"/>
</dbReference>
<dbReference type="InterPro" id="IPR036037">
    <property type="entry name" value="MYSc_Myo17"/>
</dbReference>
<comment type="catalytic activity">
    <reaction evidence="15">
        <text>[(1-&gt;4)-N-acetyl-beta-D-glucosaminyl](n) + UDP-N-acetyl-alpha-D-glucosamine = [(1-&gt;4)-N-acetyl-beta-D-glucosaminyl](n+1) + UDP + H(+)</text>
        <dbReference type="Rhea" id="RHEA:16637"/>
        <dbReference type="Rhea" id="RHEA-COMP:9593"/>
        <dbReference type="Rhea" id="RHEA-COMP:9595"/>
        <dbReference type="ChEBI" id="CHEBI:15378"/>
        <dbReference type="ChEBI" id="CHEBI:17029"/>
        <dbReference type="ChEBI" id="CHEBI:57705"/>
        <dbReference type="ChEBI" id="CHEBI:58223"/>
        <dbReference type="EC" id="2.4.1.16"/>
    </reaction>
</comment>
<evidence type="ECO:0000256" key="5">
    <source>
        <dbReference type="ARBA" id="ARBA00022679"/>
    </source>
</evidence>
<evidence type="ECO:0000256" key="2">
    <source>
        <dbReference type="ARBA" id="ARBA00012543"/>
    </source>
</evidence>